<dbReference type="GO" id="GO:0016746">
    <property type="term" value="F:acyltransferase activity"/>
    <property type="evidence" value="ECO:0007669"/>
    <property type="project" value="UniProtKB-KW"/>
</dbReference>
<dbReference type="CDD" id="cd04647">
    <property type="entry name" value="LbH_MAT_like"/>
    <property type="match status" value="1"/>
</dbReference>
<dbReference type="Gene3D" id="2.160.10.10">
    <property type="entry name" value="Hexapeptide repeat proteins"/>
    <property type="match status" value="1"/>
</dbReference>
<dbReference type="Proteomes" id="UP000596857">
    <property type="component" value="Unassembled WGS sequence"/>
</dbReference>
<evidence type="ECO:0000256" key="2">
    <source>
        <dbReference type="ARBA" id="ARBA00022679"/>
    </source>
</evidence>
<dbReference type="EMBL" id="WHOB01000079">
    <property type="protein sequence ID" value="NOU82459.1"/>
    <property type="molecule type" value="Genomic_DNA"/>
</dbReference>
<sequence>MIYLTILFRVVYNFIRLNFIKLFRYNKFIFTPIQLLSVNTKIDIRGGSSKFHLLGRINARRDVTFAIRNGSLVIGRNVFFNSGCSITCHEDIKIGDNCLFGPNVLFYDHDHIYGQGKLVNTEGYTKAPIELGQNIFIGANSIILKGTTIGDNCVIGAGTILKGNIPPNSLVYQKKEIIINPIV</sequence>
<proteinExistence type="inferred from homology"/>
<dbReference type="Pfam" id="PF14602">
    <property type="entry name" value="Hexapep_2"/>
    <property type="match status" value="2"/>
</dbReference>
<comment type="caution">
    <text evidence="3">The sequence shown here is derived from an EMBL/GenBank/DDBJ whole genome shotgun (WGS) entry which is preliminary data.</text>
</comment>
<evidence type="ECO:0000313" key="4">
    <source>
        <dbReference type="Proteomes" id="UP000596857"/>
    </source>
</evidence>
<dbReference type="InterPro" id="IPR011004">
    <property type="entry name" value="Trimer_LpxA-like_sf"/>
</dbReference>
<protein>
    <submittedName>
        <fullName evidence="3">Acyltransferase</fullName>
    </submittedName>
</protein>
<evidence type="ECO:0000256" key="1">
    <source>
        <dbReference type="ARBA" id="ARBA00007274"/>
    </source>
</evidence>
<keyword evidence="4" id="KW-1185">Reference proteome</keyword>
<name>A0ABX1YS87_9BACL</name>
<dbReference type="PANTHER" id="PTHR23416:SF23">
    <property type="entry name" value="ACETYLTRANSFERASE C18B11.09C-RELATED"/>
    <property type="match status" value="1"/>
</dbReference>
<keyword evidence="3" id="KW-0012">Acyltransferase</keyword>
<dbReference type="SUPFAM" id="SSF51161">
    <property type="entry name" value="Trimeric LpxA-like enzymes"/>
    <property type="match status" value="1"/>
</dbReference>
<comment type="similarity">
    <text evidence="1">Belongs to the transferase hexapeptide repeat family.</text>
</comment>
<dbReference type="PANTHER" id="PTHR23416">
    <property type="entry name" value="SIALIC ACID SYNTHASE-RELATED"/>
    <property type="match status" value="1"/>
</dbReference>
<dbReference type="RefSeq" id="WP_171719807.1">
    <property type="nucleotide sequence ID" value="NZ_WHOB01000079.1"/>
</dbReference>
<accession>A0ABX1YS87</accession>
<dbReference type="InterPro" id="IPR051159">
    <property type="entry name" value="Hexapeptide_acetyltransf"/>
</dbReference>
<keyword evidence="2" id="KW-0808">Transferase</keyword>
<reference evidence="3 4" key="1">
    <citation type="submission" date="2019-10" db="EMBL/GenBank/DDBJ databases">
        <title>Description of Paenibacillus terricola sp. nov.</title>
        <authorList>
            <person name="Carlier A."/>
            <person name="Qi S."/>
        </authorList>
    </citation>
    <scope>NUCLEOTIDE SEQUENCE [LARGE SCALE GENOMIC DNA]</scope>
    <source>
        <strain evidence="3 4">LMG 31459</strain>
    </source>
</reference>
<gene>
    <name evidence="3" type="ORF">GC101_26690</name>
</gene>
<organism evidence="3 4">
    <name type="scientific">Paenibacillus phytohabitans</name>
    <dbReference type="NCBI Taxonomy" id="2654978"/>
    <lineage>
        <taxon>Bacteria</taxon>
        <taxon>Bacillati</taxon>
        <taxon>Bacillota</taxon>
        <taxon>Bacilli</taxon>
        <taxon>Bacillales</taxon>
        <taxon>Paenibacillaceae</taxon>
        <taxon>Paenibacillus</taxon>
    </lineage>
</organism>
<evidence type="ECO:0000313" key="3">
    <source>
        <dbReference type="EMBL" id="NOU82459.1"/>
    </source>
</evidence>
<dbReference type="InterPro" id="IPR001451">
    <property type="entry name" value="Hexapep"/>
</dbReference>